<keyword evidence="9" id="KW-1133">Transmembrane helix</keyword>
<evidence type="ECO:0000256" key="6">
    <source>
        <dbReference type="ARBA" id="ARBA00022840"/>
    </source>
</evidence>
<dbReference type="PROSITE" id="PS00108">
    <property type="entry name" value="PROTEIN_KINASE_ST"/>
    <property type="match status" value="1"/>
</dbReference>
<dbReference type="EC" id="2.7.11.1" evidence="1"/>
<evidence type="ECO:0000313" key="12">
    <source>
        <dbReference type="Proteomes" id="UP000299367"/>
    </source>
</evidence>
<gene>
    <name evidence="11" type="ORF">NIES80_13360</name>
</gene>
<evidence type="ECO:0000259" key="10">
    <source>
        <dbReference type="PROSITE" id="PS50011"/>
    </source>
</evidence>
<dbReference type="CDD" id="cd14014">
    <property type="entry name" value="STKc_PknB_like"/>
    <property type="match status" value="1"/>
</dbReference>
<evidence type="ECO:0000256" key="7">
    <source>
        <dbReference type="ARBA" id="ARBA00047899"/>
    </source>
</evidence>
<keyword evidence="6" id="KW-0067">ATP-binding</keyword>
<dbReference type="AlphaFoldDB" id="A0A480A983"/>
<evidence type="ECO:0000256" key="2">
    <source>
        <dbReference type="ARBA" id="ARBA00022527"/>
    </source>
</evidence>
<protein>
    <recommendedName>
        <fullName evidence="1">non-specific serine/threonine protein kinase</fullName>
        <ecNumber evidence="1">2.7.11.1</ecNumber>
    </recommendedName>
</protein>
<dbReference type="GO" id="GO:0004674">
    <property type="term" value="F:protein serine/threonine kinase activity"/>
    <property type="evidence" value="ECO:0007669"/>
    <property type="project" value="UniProtKB-KW"/>
</dbReference>
<dbReference type="PANTHER" id="PTHR24363">
    <property type="entry name" value="SERINE/THREONINE PROTEIN KINASE"/>
    <property type="match status" value="1"/>
</dbReference>
<comment type="catalytic activity">
    <reaction evidence="8">
        <text>L-seryl-[protein] + ATP = O-phospho-L-seryl-[protein] + ADP + H(+)</text>
        <dbReference type="Rhea" id="RHEA:17989"/>
        <dbReference type="Rhea" id="RHEA-COMP:9863"/>
        <dbReference type="Rhea" id="RHEA-COMP:11604"/>
        <dbReference type="ChEBI" id="CHEBI:15378"/>
        <dbReference type="ChEBI" id="CHEBI:29999"/>
        <dbReference type="ChEBI" id="CHEBI:30616"/>
        <dbReference type="ChEBI" id="CHEBI:83421"/>
        <dbReference type="ChEBI" id="CHEBI:456216"/>
        <dbReference type="EC" id="2.7.11.1"/>
    </reaction>
</comment>
<keyword evidence="4" id="KW-0547">Nucleotide-binding</keyword>
<keyword evidence="5 11" id="KW-0418">Kinase</keyword>
<feature type="transmembrane region" description="Helical" evidence="9">
    <location>
        <begin position="329"/>
        <end position="350"/>
    </location>
</feature>
<evidence type="ECO:0000313" key="11">
    <source>
        <dbReference type="EMBL" id="GCL41640.1"/>
    </source>
</evidence>
<dbReference type="InterPro" id="IPR000719">
    <property type="entry name" value="Prot_kinase_dom"/>
</dbReference>
<sequence>MINYENKQERKTMIEPGDFISGRYYIIQELGDGGFAKTFEADDCVNGDHKVIKILNLDYSSNPKILKLFEQEYRVLSNLNHPGIPKVEIDGYLKFSCPHTQEILHGLVMEKIEGQDLGKWLRLNQKIANEAQAIDWLKQLTDILDHVHSQNYVHRDIKPDNIMLKPNGQLVLIDFGIVKESIQKTQRQTIANTIIGTLGYSSPEQRQGTWELNYKSDFFSLGRTFVHLLTAIFPGDQNLKPNLLFENEELLWRDQAIGFSEQFKNLIDNLMEYNPKERPKNTQEILWLIKKLEDKKPFPPPIVFLSFTLNFVFLTLLAMGVTLTVGWKVLFLVIICGIGGFLVTPLIKYLF</sequence>
<dbReference type="PANTHER" id="PTHR24363:SF0">
    <property type="entry name" value="SERINE_THREONINE KINASE LIKE DOMAIN CONTAINING 1"/>
    <property type="match status" value="1"/>
</dbReference>
<keyword evidence="9" id="KW-0812">Transmembrane</keyword>
<evidence type="ECO:0000256" key="4">
    <source>
        <dbReference type="ARBA" id="ARBA00022741"/>
    </source>
</evidence>
<dbReference type="EMBL" id="BJCF01000010">
    <property type="protein sequence ID" value="GCL41640.1"/>
    <property type="molecule type" value="Genomic_DNA"/>
</dbReference>
<dbReference type="Pfam" id="PF00069">
    <property type="entry name" value="Pkinase"/>
    <property type="match status" value="1"/>
</dbReference>
<reference evidence="12" key="1">
    <citation type="submission" date="2019-02" db="EMBL/GenBank/DDBJ databases">
        <title>Draft genome sequence of Dolichospermum planctonicum NIES-80.</title>
        <authorList>
            <person name="Yamaguchi H."/>
            <person name="Suzuki S."/>
            <person name="Kawachi M."/>
        </authorList>
    </citation>
    <scope>NUCLEOTIDE SEQUENCE [LARGE SCALE GENOMIC DNA]</scope>
    <source>
        <strain evidence="12">NIES-80</strain>
    </source>
</reference>
<proteinExistence type="predicted"/>
<evidence type="ECO:0000256" key="8">
    <source>
        <dbReference type="ARBA" id="ARBA00048679"/>
    </source>
</evidence>
<dbReference type="SMART" id="SM00220">
    <property type="entry name" value="S_TKc"/>
    <property type="match status" value="1"/>
</dbReference>
<dbReference type="Proteomes" id="UP000299367">
    <property type="component" value="Unassembled WGS sequence"/>
</dbReference>
<evidence type="ECO:0000256" key="3">
    <source>
        <dbReference type="ARBA" id="ARBA00022679"/>
    </source>
</evidence>
<feature type="transmembrane region" description="Helical" evidence="9">
    <location>
        <begin position="302"/>
        <end position="323"/>
    </location>
</feature>
<dbReference type="Gene3D" id="1.10.510.10">
    <property type="entry name" value="Transferase(Phosphotransferase) domain 1"/>
    <property type="match status" value="1"/>
</dbReference>
<dbReference type="InterPro" id="IPR011009">
    <property type="entry name" value="Kinase-like_dom_sf"/>
</dbReference>
<comment type="catalytic activity">
    <reaction evidence="7">
        <text>L-threonyl-[protein] + ATP = O-phospho-L-threonyl-[protein] + ADP + H(+)</text>
        <dbReference type="Rhea" id="RHEA:46608"/>
        <dbReference type="Rhea" id="RHEA-COMP:11060"/>
        <dbReference type="Rhea" id="RHEA-COMP:11605"/>
        <dbReference type="ChEBI" id="CHEBI:15378"/>
        <dbReference type="ChEBI" id="CHEBI:30013"/>
        <dbReference type="ChEBI" id="CHEBI:30616"/>
        <dbReference type="ChEBI" id="CHEBI:61977"/>
        <dbReference type="ChEBI" id="CHEBI:456216"/>
        <dbReference type="EC" id="2.7.11.1"/>
    </reaction>
</comment>
<comment type="caution">
    <text evidence="11">The sequence shown here is derived from an EMBL/GenBank/DDBJ whole genome shotgun (WGS) entry which is preliminary data.</text>
</comment>
<keyword evidence="2 11" id="KW-0723">Serine/threonine-protein kinase</keyword>
<organism evidence="11 12">
    <name type="scientific">Dolichospermum planctonicum</name>
    <dbReference type="NCBI Taxonomy" id="136072"/>
    <lineage>
        <taxon>Bacteria</taxon>
        <taxon>Bacillati</taxon>
        <taxon>Cyanobacteriota</taxon>
        <taxon>Cyanophyceae</taxon>
        <taxon>Nostocales</taxon>
        <taxon>Aphanizomenonaceae</taxon>
        <taxon>Dolichospermum</taxon>
    </lineage>
</organism>
<evidence type="ECO:0000256" key="1">
    <source>
        <dbReference type="ARBA" id="ARBA00012513"/>
    </source>
</evidence>
<accession>A0A480A983</accession>
<name>A0A480A983_9CYAN</name>
<dbReference type="GO" id="GO:0005524">
    <property type="term" value="F:ATP binding"/>
    <property type="evidence" value="ECO:0007669"/>
    <property type="project" value="UniProtKB-KW"/>
</dbReference>
<feature type="domain" description="Protein kinase" evidence="10">
    <location>
        <begin position="24"/>
        <end position="299"/>
    </location>
</feature>
<dbReference type="Gene3D" id="3.30.200.20">
    <property type="entry name" value="Phosphorylase Kinase, domain 1"/>
    <property type="match status" value="1"/>
</dbReference>
<dbReference type="PROSITE" id="PS50011">
    <property type="entry name" value="PROTEIN_KINASE_DOM"/>
    <property type="match status" value="1"/>
</dbReference>
<dbReference type="InterPro" id="IPR008271">
    <property type="entry name" value="Ser/Thr_kinase_AS"/>
</dbReference>
<dbReference type="OrthoDB" id="502056at2"/>
<evidence type="ECO:0000256" key="9">
    <source>
        <dbReference type="SAM" id="Phobius"/>
    </source>
</evidence>
<evidence type="ECO:0000256" key="5">
    <source>
        <dbReference type="ARBA" id="ARBA00022777"/>
    </source>
</evidence>
<dbReference type="SUPFAM" id="SSF56112">
    <property type="entry name" value="Protein kinase-like (PK-like)"/>
    <property type="match status" value="1"/>
</dbReference>
<keyword evidence="9" id="KW-0472">Membrane</keyword>
<keyword evidence="3" id="KW-0808">Transferase</keyword>